<accession>A0A178LNT9</accession>
<evidence type="ECO:0000313" key="3">
    <source>
        <dbReference type="Proteomes" id="UP000078356"/>
    </source>
</evidence>
<dbReference type="InterPro" id="IPR000281">
    <property type="entry name" value="HTH_RpiR"/>
</dbReference>
<evidence type="ECO:0000313" key="2">
    <source>
        <dbReference type="EMBL" id="OAN32205.1"/>
    </source>
</evidence>
<dbReference type="EMBL" id="LWCR01000001">
    <property type="protein sequence ID" value="OAN32205.1"/>
    <property type="molecule type" value="Genomic_DNA"/>
</dbReference>
<dbReference type="Gene3D" id="3.40.50.10490">
    <property type="entry name" value="Glucose-6-phosphate isomerase like protein, domain 1"/>
    <property type="match status" value="1"/>
</dbReference>
<dbReference type="SUPFAM" id="SSF46689">
    <property type="entry name" value="Homeodomain-like"/>
    <property type="match status" value="1"/>
</dbReference>
<dbReference type="InterPro" id="IPR047640">
    <property type="entry name" value="RpiR-like"/>
</dbReference>
<organism evidence="2 3">
    <name type="scientific">Pseudomonas oryzihabitans</name>
    <dbReference type="NCBI Taxonomy" id="47885"/>
    <lineage>
        <taxon>Bacteria</taxon>
        <taxon>Pseudomonadati</taxon>
        <taxon>Pseudomonadota</taxon>
        <taxon>Gammaproteobacteria</taxon>
        <taxon>Pseudomonadales</taxon>
        <taxon>Pseudomonadaceae</taxon>
        <taxon>Pseudomonas</taxon>
    </lineage>
</organism>
<dbReference type="RefSeq" id="WP_064306614.1">
    <property type="nucleotide sequence ID" value="NZ_LWCR01000001.1"/>
</dbReference>
<dbReference type="PANTHER" id="PTHR30514">
    <property type="entry name" value="GLUCOKINASE"/>
    <property type="match status" value="1"/>
</dbReference>
<dbReference type="OrthoDB" id="8582409at2"/>
<dbReference type="Gene3D" id="1.10.10.10">
    <property type="entry name" value="Winged helix-like DNA-binding domain superfamily/Winged helix DNA-binding domain"/>
    <property type="match status" value="1"/>
</dbReference>
<name>A0A178LNT9_9PSED</name>
<dbReference type="PANTHER" id="PTHR30514:SF18">
    <property type="entry name" value="RPIR-FAMILY TRANSCRIPTIONAL REGULATOR"/>
    <property type="match status" value="1"/>
</dbReference>
<dbReference type="Proteomes" id="UP000078356">
    <property type="component" value="Unassembled WGS sequence"/>
</dbReference>
<feature type="domain" description="HTH rpiR-type" evidence="1">
    <location>
        <begin position="4"/>
        <end position="80"/>
    </location>
</feature>
<comment type="caution">
    <text evidence="2">The sequence shown here is derived from an EMBL/GenBank/DDBJ whole genome shotgun (WGS) entry which is preliminary data.</text>
</comment>
<protein>
    <submittedName>
        <fullName evidence="2">RpiR family transcriptional regulator</fullName>
    </submittedName>
</protein>
<dbReference type="GO" id="GO:0003700">
    <property type="term" value="F:DNA-binding transcription factor activity"/>
    <property type="evidence" value="ECO:0007669"/>
    <property type="project" value="InterPro"/>
</dbReference>
<dbReference type="PROSITE" id="PS51071">
    <property type="entry name" value="HTH_RPIR"/>
    <property type="match status" value="1"/>
</dbReference>
<sequence length="283" mass="31385">MTKPLFFQALEGAFADLTPTGKRVAGYLLANPEKLPFETADSIAQRTNTTGISVGRLLRSLGYRNLDDVKQSLRDEGLEGWRITDRFSAFRQQSGRSDALDRSLAAELAAIEDVYQLARGPVFEQVVQQLTGADAVFIAGIQTTRGVLGSFHSLLEYIRPKAFYVDGLSGTYADIFNSGFAQPYLVVADFRAYSSVTRKLCEAARDAQLPMALITDYHCPWARDYPADLLQLRLEVDQFWDSLAPLACLLNLLVSAVADRSGDALEQRLASNRALQQRFGQFE</sequence>
<evidence type="ECO:0000259" key="1">
    <source>
        <dbReference type="PROSITE" id="PS51071"/>
    </source>
</evidence>
<dbReference type="AlphaFoldDB" id="A0A178LNT9"/>
<dbReference type="InterPro" id="IPR036388">
    <property type="entry name" value="WH-like_DNA-bd_sf"/>
</dbReference>
<gene>
    <name evidence="2" type="ORF">A4V15_00455</name>
</gene>
<reference evidence="2 3" key="1">
    <citation type="submission" date="2016-04" db="EMBL/GenBank/DDBJ databases">
        <title>Draft Genome Sequences of Staphylococcus capitis Strain H36, S. capitis Strain H65, S. cohnii Strain H62, S. hominis Strain H69, Mycobacterium iranicum Strain H39, Plantibacter sp. Strain H53, Pseudomonas oryzihabitans Strain H72, and Microbacterium sp. Strain H83, isolated from residential settings.</title>
        <authorList>
            <person name="Lymperopoulou D."/>
            <person name="Adams R.I."/>
            <person name="Lindow S."/>
            <person name="Coil D.A."/>
            <person name="Jospin G."/>
            <person name="Eisen J.A."/>
        </authorList>
    </citation>
    <scope>NUCLEOTIDE SEQUENCE [LARGE SCALE GENOMIC DNA]</scope>
    <source>
        <strain evidence="2 3">H72</strain>
    </source>
</reference>
<proteinExistence type="predicted"/>
<dbReference type="GO" id="GO:0003677">
    <property type="term" value="F:DNA binding"/>
    <property type="evidence" value="ECO:0007669"/>
    <property type="project" value="InterPro"/>
</dbReference>
<dbReference type="InterPro" id="IPR009057">
    <property type="entry name" value="Homeodomain-like_sf"/>
</dbReference>
<dbReference type="GO" id="GO:0097367">
    <property type="term" value="F:carbohydrate derivative binding"/>
    <property type="evidence" value="ECO:0007669"/>
    <property type="project" value="InterPro"/>
</dbReference>